<comment type="caution">
    <text evidence="1">The sequence shown here is derived from an EMBL/GenBank/DDBJ whole genome shotgun (WGS) entry which is preliminary data.</text>
</comment>
<dbReference type="Proteomes" id="UP000037020">
    <property type="component" value="Unassembled WGS sequence"/>
</dbReference>
<sequence>GRWYVACRGAVGGAGAVVHGSWGQGRDGAAGRVRGVVESVVSALVFAVLHAQLDINIHIHIHINVDFDVRRVRWAGGPRLVLRRFLH</sequence>
<accession>A0ABR5ITI2</accession>
<proteinExistence type="predicted"/>
<gene>
    <name evidence="1" type="ORF">ADK38_43295</name>
</gene>
<evidence type="ECO:0000313" key="1">
    <source>
        <dbReference type="EMBL" id="KOG56519.1"/>
    </source>
</evidence>
<dbReference type="EMBL" id="LGUT01004229">
    <property type="protein sequence ID" value="KOG56519.1"/>
    <property type="molecule type" value="Genomic_DNA"/>
</dbReference>
<reference evidence="1 2" key="1">
    <citation type="submission" date="2015-07" db="EMBL/GenBank/DDBJ databases">
        <authorList>
            <person name="Ju K.-S."/>
            <person name="Doroghazi J.R."/>
            <person name="Metcalf W.W."/>
        </authorList>
    </citation>
    <scope>NUCLEOTIDE SEQUENCE [LARGE SCALE GENOMIC DNA]</scope>
    <source>
        <strain evidence="1 2">NRRL B-3589</strain>
    </source>
</reference>
<name>A0ABR5ITI2_9ACTN</name>
<keyword evidence="2" id="KW-1185">Reference proteome</keyword>
<organism evidence="1 2">
    <name type="scientific">Streptomyces varsoviensis</name>
    <dbReference type="NCBI Taxonomy" id="67373"/>
    <lineage>
        <taxon>Bacteria</taxon>
        <taxon>Bacillati</taxon>
        <taxon>Actinomycetota</taxon>
        <taxon>Actinomycetes</taxon>
        <taxon>Kitasatosporales</taxon>
        <taxon>Streptomycetaceae</taxon>
        <taxon>Streptomyces</taxon>
    </lineage>
</organism>
<protein>
    <submittedName>
        <fullName evidence="1">Uncharacterized protein</fullName>
    </submittedName>
</protein>
<feature type="non-terminal residue" evidence="1">
    <location>
        <position position="1"/>
    </location>
</feature>
<evidence type="ECO:0000313" key="2">
    <source>
        <dbReference type="Proteomes" id="UP000037020"/>
    </source>
</evidence>